<comment type="similarity">
    <text evidence="7">Belongs to the PI3/PI4-kinase family.</text>
</comment>
<sequence length="815" mass="90675">MPSRAEYQRIPQSNDDLEEEEEEDDVGETQLQSPQSQPGRRRPSGKIDIRALDKAFKRWEKFTNKLKRKKKKLDSNSKKEIVFSVFQPVPVIAPLGGLVKTLDHNPPMTHDDFEIIVNSVKTAILDGVHPKMIAKGSSGSYYARAKKDGCISTVGVFKPKDEEPYGRLNPKTTKWIHRNLFWWVGFGRSCLIPNLSYISEAAASLLDNRLNLYIVPHTELVSLSSPAFFYDWIDRVAAKKGKPLPDKIGSMQCFQHGYQDASVFLRKHPWPGRSISDTFDDSTHRTGTAHKRFLNALGVCCGKTGEPEDEEDYLEEGGLSQRARERESSRGVTPSPGDGSFSWTPALQQNFREELEKLIILDILMRNTDRGLDNFMIKYCPGSQEKCVVDVAPSALASLQMPAAPPMSEVQPPTSSQTPQAQPASLLTTPPRPAPPEVPYTHQPHLHIAAIDNSLSFPHQHPKGWRSYTYGWLFLPVSLIGRPFSENTRKHFLPLLSDPEWWAETTFQLRKLMSVDPDFHPKMFARQMAVMKGQGWNIVQSLKHSDEGPLELTRRVKVMVWDEEVEVSSTANQEQLLAEVAMQRSTPASAAPAGSDVVASPVSAIHINVPPSPERHHRSRSVGGRSAGAGLDNFPPPRLRRASTDRPVPFAGKLQRGIFPGASGVAVLEHMERLDAVESGLKKLGRSEDDPLLEEEEEDEADDVVDDDWGRNSVEVSGMMASTTLSDGGYLSSSRRRESLDDRPKSSSMSASGVLYGMSSPPQQHGRRSMQGDDARDMIRSMDLGGSGSGEGRKTRIVIAERLETVDAKAFFSIW</sequence>
<comment type="cofactor">
    <cofactor evidence="7">
        <name>Mg(2+)</name>
        <dbReference type="ChEBI" id="CHEBI:18420"/>
    </cofactor>
    <cofactor evidence="7">
        <name>Mn(2+)</name>
        <dbReference type="ChEBI" id="CHEBI:29035"/>
    </cofactor>
</comment>
<dbReference type="GO" id="GO:0046854">
    <property type="term" value="P:phosphatidylinositol phosphate biosynthetic process"/>
    <property type="evidence" value="ECO:0007669"/>
    <property type="project" value="UniProtKB-UniRule"/>
</dbReference>
<dbReference type="InterPro" id="IPR039756">
    <property type="entry name" value="Lsb6/PI4K2"/>
</dbReference>
<dbReference type="PANTHER" id="PTHR12865">
    <property type="entry name" value="PHOSPHATIDYLINOSITOL 4-KINASE TYPE-II"/>
    <property type="match status" value="1"/>
</dbReference>
<keyword evidence="3 7" id="KW-0547">Nucleotide-binding</keyword>
<organism evidence="10 11">
    <name type="scientific">Botryobasidium botryosum (strain FD-172 SS1)</name>
    <dbReference type="NCBI Taxonomy" id="930990"/>
    <lineage>
        <taxon>Eukaryota</taxon>
        <taxon>Fungi</taxon>
        <taxon>Dikarya</taxon>
        <taxon>Basidiomycota</taxon>
        <taxon>Agaricomycotina</taxon>
        <taxon>Agaricomycetes</taxon>
        <taxon>Cantharellales</taxon>
        <taxon>Botryobasidiaceae</taxon>
        <taxon>Botryobasidium</taxon>
    </lineage>
</organism>
<evidence type="ECO:0000313" key="10">
    <source>
        <dbReference type="EMBL" id="KDQ15258.1"/>
    </source>
</evidence>
<feature type="region of interest" description="Disordered" evidence="8">
    <location>
        <begin position="1"/>
        <end position="47"/>
    </location>
</feature>
<evidence type="ECO:0000313" key="11">
    <source>
        <dbReference type="Proteomes" id="UP000027195"/>
    </source>
</evidence>
<feature type="compositionally biased region" description="Acidic residues" evidence="8">
    <location>
        <begin position="690"/>
        <end position="707"/>
    </location>
</feature>
<gene>
    <name evidence="10" type="ORF">BOTBODRAFT_31921</name>
</gene>
<evidence type="ECO:0000256" key="5">
    <source>
        <dbReference type="ARBA" id="ARBA00022840"/>
    </source>
</evidence>
<dbReference type="STRING" id="930990.A0A067MHL0"/>
<keyword evidence="11" id="KW-1185">Reference proteome</keyword>
<evidence type="ECO:0000256" key="1">
    <source>
        <dbReference type="ARBA" id="ARBA00022475"/>
    </source>
</evidence>
<dbReference type="EMBL" id="KL198033">
    <property type="protein sequence ID" value="KDQ15258.1"/>
    <property type="molecule type" value="Genomic_DNA"/>
</dbReference>
<feature type="compositionally biased region" description="Low complexity" evidence="8">
    <location>
        <begin position="621"/>
        <end position="630"/>
    </location>
</feature>
<feature type="compositionally biased region" description="Basic and acidic residues" evidence="8">
    <location>
        <begin position="735"/>
        <end position="745"/>
    </location>
</feature>
<feature type="region of interest" description="Disordered" evidence="8">
    <location>
        <begin position="403"/>
        <end position="437"/>
    </location>
</feature>
<evidence type="ECO:0000256" key="8">
    <source>
        <dbReference type="SAM" id="MobiDB-lite"/>
    </source>
</evidence>
<evidence type="ECO:0000256" key="3">
    <source>
        <dbReference type="ARBA" id="ARBA00022741"/>
    </source>
</evidence>
<reference evidence="11" key="1">
    <citation type="journal article" date="2014" name="Proc. Natl. Acad. Sci. U.S.A.">
        <title>Extensive sampling of basidiomycete genomes demonstrates inadequacy of the white-rot/brown-rot paradigm for wood decay fungi.</title>
        <authorList>
            <person name="Riley R."/>
            <person name="Salamov A.A."/>
            <person name="Brown D.W."/>
            <person name="Nagy L.G."/>
            <person name="Floudas D."/>
            <person name="Held B.W."/>
            <person name="Levasseur A."/>
            <person name="Lombard V."/>
            <person name="Morin E."/>
            <person name="Otillar R."/>
            <person name="Lindquist E.A."/>
            <person name="Sun H."/>
            <person name="LaButti K.M."/>
            <person name="Schmutz J."/>
            <person name="Jabbour D."/>
            <person name="Luo H."/>
            <person name="Baker S.E."/>
            <person name="Pisabarro A.G."/>
            <person name="Walton J.D."/>
            <person name="Blanchette R.A."/>
            <person name="Henrissat B."/>
            <person name="Martin F."/>
            <person name="Cullen D."/>
            <person name="Hibbett D.S."/>
            <person name="Grigoriev I.V."/>
        </authorList>
    </citation>
    <scope>NUCLEOTIDE SEQUENCE [LARGE SCALE GENOMIC DNA]</scope>
    <source>
        <strain evidence="11">FD-172 SS1</strain>
    </source>
</reference>
<keyword evidence="5 7" id="KW-0067">ATP-binding</keyword>
<feature type="compositionally biased region" description="Low complexity" evidence="8">
    <location>
        <begin position="411"/>
        <end position="429"/>
    </location>
</feature>
<dbReference type="GO" id="GO:0005802">
    <property type="term" value="C:trans-Golgi network"/>
    <property type="evidence" value="ECO:0007669"/>
    <property type="project" value="TreeGrafter"/>
</dbReference>
<dbReference type="FunCoup" id="A0A067MHL0">
    <property type="interactions" value="174"/>
</dbReference>
<dbReference type="PANTHER" id="PTHR12865:SF1">
    <property type="entry name" value="PHOSPHATIDYLINOSITOL 4-KINASE TYPE 2"/>
    <property type="match status" value="1"/>
</dbReference>
<evidence type="ECO:0000256" key="7">
    <source>
        <dbReference type="RuleBase" id="RU367084"/>
    </source>
</evidence>
<dbReference type="InParanoid" id="A0A067MHL0"/>
<dbReference type="GO" id="GO:0007032">
    <property type="term" value="P:endosome organization"/>
    <property type="evidence" value="ECO:0007669"/>
    <property type="project" value="TreeGrafter"/>
</dbReference>
<evidence type="ECO:0000259" key="9">
    <source>
        <dbReference type="PROSITE" id="PS50290"/>
    </source>
</evidence>
<name>A0A067MHL0_BOTB1</name>
<evidence type="ECO:0000256" key="6">
    <source>
        <dbReference type="ARBA" id="ARBA00023136"/>
    </source>
</evidence>
<dbReference type="AlphaFoldDB" id="A0A067MHL0"/>
<keyword evidence="6" id="KW-0472">Membrane</keyword>
<keyword evidence="2 7" id="KW-0808">Transferase</keyword>
<proteinExistence type="inferred from homology"/>
<dbReference type="InterPro" id="IPR000403">
    <property type="entry name" value="PI3/4_kinase_cat_dom"/>
</dbReference>
<dbReference type="GO" id="GO:0005886">
    <property type="term" value="C:plasma membrane"/>
    <property type="evidence" value="ECO:0007669"/>
    <property type="project" value="UniProtKB-SubCell"/>
</dbReference>
<dbReference type="GO" id="GO:0005768">
    <property type="term" value="C:endosome"/>
    <property type="evidence" value="ECO:0007669"/>
    <property type="project" value="UniProtKB-UniRule"/>
</dbReference>
<dbReference type="Proteomes" id="UP000027195">
    <property type="component" value="Unassembled WGS sequence"/>
</dbReference>
<feature type="compositionally biased region" description="Basic and acidic residues" evidence="8">
    <location>
        <begin position="770"/>
        <end position="780"/>
    </location>
</feature>
<evidence type="ECO:0000256" key="4">
    <source>
        <dbReference type="ARBA" id="ARBA00022777"/>
    </source>
</evidence>
<dbReference type="GO" id="GO:0005524">
    <property type="term" value="F:ATP binding"/>
    <property type="evidence" value="ECO:0007669"/>
    <property type="project" value="UniProtKB-UniRule"/>
</dbReference>
<feature type="region of interest" description="Disordered" evidence="8">
    <location>
        <begin position="685"/>
        <end position="792"/>
    </location>
</feature>
<accession>A0A067MHL0</accession>
<dbReference type="OrthoDB" id="3349449at2759"/>
<keyword evidence="4 7" id="KW-0418">Kinase</keyword>
<feature type="compositionally biased region" description="Polar residues" evidence="8">
    <location>
        <begin position="29"/>
        <end position="38"/>
    </location>
</feature>
<feature type="domain" description="PI3K/PI4K catalytic" evidence="9">
    <location>
        <begin position="127"/>
        <end position="561"/>
    </location>
</feature>
<dbReference type="Pfam" id="PF00454">
    <property type="entry name" value="PI3_PI4_kinase"/>
    <property type="match status" value="1"/>
</dbReference>
<feature type="compositionally biased region" description="Acidic residues" evidence="8">
    <location>
        <begin position="15"/>
        <end position="27"/>
    </location>
</feature>
<evidence type="ECO:0000256" key="2">
    <source>
        <dbReference type="ARBA" id="ARBA00022679"/>
    </source>
</evidence>
<dbReference type="GO" id="GO:0007030">
    <property type="term" value="P:Golgi organization"/>
    <property type="evidence" value="ECO:0007669"/>
    <property type="project" value="TreeGrafter"/>
</dbReference>
<dbReference type="GO" id="GO:0000329">
    <property type="term" value="C:fungal-type vacuole membrane"/>
    <property type="evidence" value="ECO:0007669"/>
    <property type="project" value="TreeGrafter"/>
</dbReference>
<protein>
    <recommendedName>
        <fullName evidence="7">Phosphatidylinositol 4-kinase</fullName>
        <ecNumber evidence="7">2.7.1.67</ecNumber>
    </recommendedName>
</protein>
<comment type="subcellular location">
    <subcellularLocation>
        <location evidence="7">Cell membrane</location>
        <topology evidence="7">Peripheral membrane protein</topology>
    </subcellularLocation>
    <subcellularLocation>
        <location evidence="7">Vacuole membrane</location>
        <topology evidence="7">Peripheral membrane protein</topology>
    </subcellularLocation>
</comment>
<comment type="catalytic activity">
    <reaction evidence="7">
        <text>a 1,2-diacyl-sn-glycero-3-phospho-(1D-myo-inositol) + ATP = a 1,2-diacyl-sn-glycero-3-phospho-(1D-myo-inositol 4-phosphate) + ADP + H(+)</text>
        <dbReference type="Rhea" id="RHEA:19877"/>
        <dbReference type="ChEBI" id="CHEBI:15378"/>
        <dbReference type="ChEBI" id="CHEBI:30616"/>
        <dbReference type="ChEBI" id="CHEBI:57880"/>
        <dbReference type="ChEBI" id="CHEBI:58178"/>
        <dbReference type="ChEBI" id="CHEBI:456216"/>
        <dbReference type="EC" id="2.7.1.67"/>
    </reaction>
</comment>
<dbReference type="PROSITE" id="PS50290">
    <property type="entry name" value="PI3_4_KINASE_3"/>
    <property type="match status" value="1"/>
</dbReference>
<dbReference type="EC" id="2.7.1.67" evidence="7"/>
<dbReference type="HOGENOM" id="CLU_009049_0_0_1"/>
<keyword evidence="1 7" id="KW-1003">Cell membrane</keyword>
<feature type="region of interest" description="Disordered" evidence="8">
    <location>
        <begin position="307"/>
        <end position="344"/>
    </location>
</feature>
<feature type="region of interest" description="Disordered" evidence="8">
    <location>
        <begin position="608"/>
        <end position="644"/>
    </location>
</feature>
<dbReference type="GO" id="GO:0004430">
    <property type="term" value="F:1-phosphatidylinositol 4-kinase activity"/>
    <property type="evidence" value="ECO:0007669"/>
    <property type="project" value="UniProtKB-UniRule"/>
</dbReference>